<evidence type="ECO:0000313" key="1">
    <source>
        <dbReference type="EMBL" id="MBC5840531.1"/>
    </source>
</evidence>
<dbReference type="InterPro" id="IPR008792">
    <property type="entry name" value="PQQD"/>
</dbReference>
<dbReference type="InterPro" id="IPR041881">
    <property type="entry name" value="PqqD_sf"/>
</dbReference>
<accession>A0ABR7J516</accession>
<dbReference type="Proteomes" id="UP000629963">
    <property type="component" value="Unassembled WGS sequence"/>
</dbReference>
<sequence>MENKKYSLNTDKVIFTPLEEEGVLYALTENKYISLNESYASILKYIDEGLTYSTILERLMVEYHVGKDECTFQLKKTIDDLIAKKYINEATV</sequence>
<dbReference type="EMBL" id="JACRUJ010000001">
    <property type="protein sequence ID" value="MBC5840531.1"/>
    <property type="molecule type" value="Genomic_DNA"/>
</dbReference>
<dbReference type="RefSeq" id="WP_187009099.1">
    <property type="nucleotide sequence ID" value="NZ_JACRUI010000001.1"/>
</dbReference>
<reference evidence="1 2" key="1">
    <citation type="submission" date="2020-08" db="EMBL/GenBank/DDBJ databases">
        <title>Description of novel Flavobacterium F-380 isolate.</title>
        <authorList>
            <person name="Saticioglu I.B."/>
            <person name="Duman M."/>
            <person name="Altun S."/>
        </authorList>
    </citation>
    <scope>NUCLEOTIDE SEQUENCE [LARGE SCALE GENOMIC DNA]</scope>
    <source>
        <strain evidence="1 2">F-380</strain>
    </source>
</reference>
<protein>
    <submittedName>
        <fullName evidence="1">PqqD family protein</fullName>
    </submittedName>
</protein>
<proteinExistence type="predicted"/>
<organism evidence="1 2">
    <name type="scientific">Flavobacterium kayseriense</name>
    <dbReference type="NCBI Taxonomy" id="2764714"/>
    <lineage>
        <taxon>Bacteria</taxon>
        <taxon>Pseudomonadati</taxon>
        <taxon>Bacteroidota</taxon>
        <taxon>Flavobacteriia</taxon>
        <taxon>Flavobacteriales</taxon>
        <taxon>Flavobacteriaceae</taxon>
        <taxon>Flavobacterium</taxon>
    </lineage>
</organism>
<name>A0ABR7J516_9FLAO</name>
<keyword evidence="2" id="KW-1185">Reference proteome</keyword>
<dbReference type="Gene3D" id="1.10.10.1150">
    <property type="entry name" value="Coenzyme PQQ synthesis protein D (PqqD)"/>
    <property type="match status" value="1"/>
</dbReference>
<dbReference type="Pfam" id="PF05402">
    <property type="entry name" value="PqqD"/>
    <property type="match status" value="1"/>
</dbReference>
<evidence type="ECO:0000313" key="2">
    <source>
        <dbReference type="Proteomes" id="UP000629963"/>
    </source>
</evidence>
<gene>
    <name evidence="1" type="ORF">H8R23_03860</name>
</gene>
<comment type="caution">
    <text evidence="1">The sequence shown here is derived from an EMBL/GenBank/DDBJ whole genome shotgun (WGS) entry which is preliminary data.</text>
</comment>